<proteinExistence type="predicted"/>
<reference evidence="2 3" key="1">
    <citation type="journal article" date="2021" name="bioRxiv">
        <title>Unraveling nitrogen, sulfur and carbon metabolic pathways and microbial community transcriptional responses to substrate deprivation and toxicity stresses in a bioreactor mimicking anoxic brackish coastal sediment conditions.</title>
        <authorList>
            <person name="Martins P.D."/>
            <person name="Echeveste M.J."/>
            <person name="Arshad A."/>
            <person name="Kurth J."/>
            <person name="Ouboter H."/>
            <person name="Jetten M.S.M."/>
            <person name="Welte C.U."/>
        </authorList>
    </citation>
    <scope>NUCLEOTIDE SEQUENCE [LARGE SCALE GENOMIC DNA]</scope>
    <source>
        <strain evidence="2">MAG_38</strain>
    </source>
</reference>
<organism evidence="2 3">
    <name type="scientific">Candidatus Methylomirabilis tolerans</name>
    <dbReference type="NCBI Taxonomy" id="3123416"/>
    <lineage>
        <taxon>Bacteria</taxon>
        <taxon>Candidatus Methylomirabilota</taxon>
        <taxon>Candidatus Methylomirabilia</taxon>
        <taxon>Candidatus Methylomirabilales</taxon>
        <taxon>Candidatus Methylomirabilaceae</taxon>
        <taxon>Candidatus Methylomirabilis</taxon>
    </lineage>
</organism>
<accession>A0AAJ1ELB6</accession>
<dbReference type="EMBL" id="JAIOIU010000159">
    <property type="protein sequence ID" value="MBZ0160872.1"/>
    <property type="molecule type" value="Genomic_DNA"/>
</dbReference>
<dbReference type="AlphaFoldDB" id="A0AAJ1ELB6"/>
<name>A0AAJ1ELB6_9BACT</name>
<evidence type="ECO:0000256" key="1">
    <source>
        <dbReference type="SAM" id="MobiDB-lite"/>
    </source>
</evidence>
<gene>
    <name evidence="2" type="ORF">K8G79_12185</name>
</gene>
<dbReference type="Proteomes" id="UP001197609">
    <property type="component" value="Unassembled WGS sequence"/>
</dbReference>
<comment type="caution">
    <text evidence="2">The sequence shown here is derived from an EMBL/GenBank/DDBJ whole genome shotgun (WGS) entry which is preliminary data.</text>
</comment>
<protein>
    <submittedName>
        <fullName evidence="2">Uncharacterized protein</fullName>
    </submittedName>
</protein>
<sequence>MSDERQVSPSKSPQKLDWSFEEHRRRQARLGLGLSPAERLRWLEESMEELRKLVGRARQGRSITPS</sequence>
<evidence type="ECO:0000313" key="3">
    <source>
        <dbReference type="Proteomes" id="UP001197609"/>
    </source>
</evidence>
<feature type="region of interest" description="Disordered" evidence="1">
    <location>
        <begin position="1"/>
        <end position="20"/>
    </location>
</feature>
<evidence type="ECO:0000313" key="2">
    <source>
        <dbReference type="EMBL" id="MBZ0160872.1"/>
    </source>
</evidence>